<dbReference type="CDD" id="cd02440">
    <property type="entry name" value="AdoMet_MTases"/>
    <property type="match status" value="1"/>
</dbReference>
<evidence type="ECO:0000313" key="2">
    <source>
        <dbReference type="EMBL" id="CAG8456450.1"/>
    </source>
</evidence>
<comment type="caution">
    <text evidence="2">The sequence shown here is derived from an EMBL/GenBank/DDBJ whole genome shotgun (WGS) entry which is preliminary data.</text>
</comment>
<protein>
    <submittedName>
        <fullName evidence="2">1375_t:CDS:1</fullName>
    </submittedName>
</protein>
<sequence>MGACASKAVKCNEKWIDEIPFDESTTPYRYINGRRFHMDETIKYIFPNDEEGIEKLELQYYLLKEYWRTCYTSPITPILSAGGGRVLDIGCGTGSWIMDLAAEYKATIFIGLDISPVFPQHVKPRNASFVQYNILNELPFPDDTFDYVHQSLLSTSFTASQWQDVLLEIVRVTKPGGWIEFLEYDYVLHNEGPIIKRLNAGMTSFFLSQGLIPNISKHLPELMRSNDQLMDVRCEKRSVPLGGWGGSLGSVSLEVFVIELSALRDNLQPVMGLNDQHYDALIEGFVSEANKFKSYINTFRFYVQKVM</sequence>
<gene>
    <name evidence="2" type="ORF">FCALED_LOCUS1523</name>
</gene>
<evidence type="ECO:0000313" key="3">
    <source>
        <dbReference type="Proteomes" id="UP000789570"/>
    </source>
</evidence>
<dbReference type="EMBL" id="CAJVPQ010000200">
    <property type="protein sequence ID" value="CAG8456450.1"/>
    <property type="molecule type" value="Genomic_DNA"/>
</dbReference>
<dbReference type="GO" id="GO:0008168">
    <property type="term" value="F:methyltransferase activity"/>
    <property type="evidence" value="ECO:0007669"/>
    <property type="project" value="TreeGrafter"/>
</dbReference>
<dbReference type="OrthoDB" id="2013972at2759"/>
<organism evidence="2 3">
    <name type="scientific">Funneliformis caledonium</name>
    <dbReference type="NCBI Taxonomy" id="1117310"/>
    <lineage>
        <taxon>Eukaryota</taxon>
        <taxon>Fungi</taxon>
        <taxon>Fungi incertae sedis</taxon>
        <taxon>Mucoromycota</taxon>
        <taxon>Glomeromycotina</taxon>
        <taxon>Glomeromycetes</taxon>
        <taxon>Glomerales</taxon>
        <taxon>Glomeraceae</taxon>
        <taxon>Funneliformis</taxon>
    </lineage>
</organism>
<dbReference type="PANTHER" id="PTHR43591:SF24">
    <property type="entry name" value="2-METHOXY-6-POLYPRENYL-1,4-BENZOQUINOL METHYLASE, MITOCHONDRIAL"/>
    <property type="match status" value="1"/>
</dbReference>
<dbReference type="Gene3D" id="3.40.50.150">
    <property type="entry name" value="Vaccinia Virus protein VP39"/>
    <property type="match status" value="1"/>
</dbReference>
<dbReference type="SUPFAM" id="SSF53335">
    <property type="entry name" value="S-adenosyl-L-methionine-dependent methyltransferases"/>
    <property type="match status" value="1"/>
</dbReference>
<dbReference type="InterPro" id="IPR029063">
    <property type="entry name" value="SAM-dependent_MTases_sf"/>
</dbReference>
<feature type="domain" description="Methyltransferase" evidence="1">
    <location>
        <begin position="86"/>
        <end position="177"/>
    </location>
</feature>
<name>A0A9N8YW63_9GLOM</name>
<evidence type="ECO:0000259" key="1">
    <source>
        <dbReference type="Pfam" id="PF13649"/>
    </source>
</evidence>
<proteinExistence type="predicted"/>
<keyword evidence="3" id="KW-1185">Reference proteome</keyword>
<dbReference type="Pfam" id="PF13649">
    <property type="entry name" value="Methyltransf_25"/>
    <property type="match status" value="1"/>
</dbReference>
<dbReference type="PANTHER" id="PTHR43591">
    <property type="entry name" value="METHYLTRANSFERASE"/>
    <property type="match status" value="1"/>
</dbReference>
<dbReference type="InterPro" id="IPR041698">
    <property type="entry name" value="Methyltransf_25"/>
</dbReference>
<dbReference type="Proteomes" id="UP000789570">
    <property type="component" value="Unassembled WGS sequence"/>
</dbReference>
<reference evidence="2" key="1">
    <citation type="submission" date="2021-06" db="EMBL/GenBank/DDBJ databases">
        <authorList>
            <person name="Kallberg Y."/>
            <person name="Tangrot J."/>
            <person name="Rosling A."/>
        </authorList>
    </citation>
    <scope>NUCLEOTIDE SEQUENCE</scope>
    <source>
        <strain evidence="2">UK204</strain>
    </source>
</reference>
<accession>A0A9N8YW63</accession>
<dbReference type="AlphaFoldDB" id="A0A9N8YW63"/>